<reference evidence="2" key="1">
    <citation type="submission" date="2003-08" db="EMBL/GenBank/DDBJ databases">
        <authorList>
            <person name="Birren B."/>
            <person name="Nusbaum C."/>
            <person name="Abebe A."/>
            <person name="Abouelleil A."/>
            <person name="Adekoya E."/>
            <person name="Ait-zahra M."/>
            <person name="Allen N."/>
            <person name="Allen T."/>
            <person name="An P."/>
            <person name="Anderson M."/>
            <person name="Anderson S."/>
            <person name="Arachchi H."/>
            <person name="Armbruster J."/>
            <person name="Bachantsang P."/>
            <person name="Baldwin J."/>
            <person name="Barry A."/>
            <person name="Bayul T."/>
            <person name="Blitshsteyn B."/>
            <person name="Bloom T."/>
            <person name="Blye J."/>
            <person name="Boguslavskiy L."/>
            <person name="Borowsky M."/>
            <person name="Boukhgalter B."/>
            <person name="Brunache A."/>
            <person name="Butler J."/>
            <person name="Calixte N."/>
            <person name="Calvo S."/>
            <person name="Camarata J."/>
            <person name="Campo K."/>
            <person name="Chang J."/>
            <person name="Cheshatsang Y."/>
            <person name="Citroen M."/>
            <person name="Collymore A."/>
            <person name="Considine T."/>
            <person name="Cook A."/>
            <person name="Cooke P."/>
            <person name="Corum B."/>
            <person name="Cuomo C."/>
            <person name="David R."/>
            <person name="Dawoe T."/>
            <person name="Degray S."/>
            <person name="Dodge S."/>
            <person name="Dooley K."/>
            <person name="Dorje P."/>
            <person name="Dorjee K."/>
            <person name="Dorris L."/>
            <person name="Duffey N."/>
            <person name="Dupes A."/>
            <person name="Elkins T."/>
            <person name="Engels R."/>
            <person name="Erickson J."/>
            <person name="Farina A."/>
            <person name="Faro S."/>
            <person name="Ferreira P."/>
            <person name="Fischer H."/>
            <person name="Fitzgerald M."/>
            <person name="Foley K."/>
            <person name="Gage D."/>
            <person name="Galagan J."/>
            <person name="Gearin G."/>
            <person name="Gnerre S."/>
            <person name="Gnirke A."/>
            <person name="Goyette A."/>
            <person name="Graham J."/>
            <person name="Grandbois E."/>
            <person name="Gyaltsen K."/>
            <person name="Hafez N."/>
            <person name="Hagopian D."/>
            <person name="Hagos B."/>
            <person name="Hall J."/>
            <person name="Hatcher B."/>
            <person name="Heller A."/>
            <person name="Higgins H."/>
            <person name="Honan T."/>
            <person name="Horn A."/>
            <person name="Houde N."/>
            <person name="Hughes L."/>
            <person name="Hulme W."/>
            <person name="Husby E."/>
            <person name="Iliev I."/>
            <person name="Jaffe D."/>
            <person name="Jones C."/>
            <person name="Kamal M."/>
            <person name="Kamat A."/>
            <person name="Kamvysselis M."/>
            <person name="Karlsson E."/>
            <person name="Kells C."/>
            <person name="Kieu A."/>
            <person name="Kisner P."/>
            <person name="Kodira C."/>
            <person name="Kulbokas E."/>
            <person name="Labutti K."/>
            <person name="Lama D."/>
            <person name="Landers T."/>
            <person name="Leger J."/>
            <person name="Levine S."/>
            <person name="Lewis D."/>
            <person name="Lewis T."/>
            <person name="Lindblad-toh K."/>
            <person name="Liu X."/>
            <person name="Lokyitsang T."/>
            <person name="Lokyitsang Y."/>
            <person name="Lucien O."/>
            <person name="Lui A."/>
            <person name="Ma L.J."/>
            <person name="Mabbitt R."/>
            <person name="Macdonald J."/>
            <person name="Maclean C."/>
            <person name="Major J."/>
            <person name="Manning J."/>
            <person name="Marabella R."/>
            <person name="Maru K."/>
            <person name="Matthews C."/>
            <person name="Mauceli E."/>
            <person name="Mccarthy M."/>
            <person name="Mcdonough S."/>
            <person name="Mcghee T."/>
            <person name="Meldrim J."/>
            <person name="Meneus L."/>
            <person name="Mesirov J."/>
            <person name="Mihalev A."/>
            <person name="Mihova T."/>
            <person name="Mikkelsen T."/>
            <person name="Mlenga V."/>
            <person name="Moru K."/>
            <person name="Mozes J."/>
            <person name="Mulrain L."/>
            <person name="Munson G."/>
            <person name="Naylor J."/>
            <person name="Newes C."/>
            <person name="Nguyen C."/>
            <person name="Nguyen N."/>
            <person name="Nguyen T."/>
            <person name="Nicol R."/>
            <person name="Nielsen C."/>
            <person name="Nizzari M."/>
            <person name="Norbu C."/>
            <person name="Norbu N."/>
            <person name="O'donnell P."/>
            <person name="Okoawo O."/>
            <person name="O'leary S."/>
            <person name="Omotosho B."/>
            <person name="O'neill K."/>
            <person name="Osman S."/>
            <person name="Parker S."/>
            <person name="Perrin D."/>
            <person name="Phunkhang P."/>
            <person name="Piqani B."/>
            <person name="Purcell S."/>
            <person name="Rachupka T."/>
            <person name="Ramasamy U."/>
            <person name="Rameau R."/>
            <person name="Ray V."/>
            <person name="Raymond C."/>
            <person name="Retta R."/>
            <person name="Richardson S."/>
            <person name="Rise C."/>
            <person name="Rodriguez J."/>
            <person name="Rogers J."/>
            <person name="Rogov P."/>
            <person name="Rutman M."/>
            <person name="Schupbach R."/>
            <person name="Seaman C."/>
            <person name="Settipalli S."/>
            <person name="Sharpe T."/>
            <person name="Sheridan J."/>
            <person name="Sherpa N."/>
            <person name="Shi J."/>
            <person name="Smirnov S."/>
            <person name="Smith C."/>
            <person name="Sougnez C."/>
            <person name="Spencer B."/>
            <person name="Stalker J."/>
            <person name="Stange-thomann N."/>
            <person name="Stavropoulos S."/>
            <person name="Stetson K."/>
            <person name="Stone C."/>
            <person name="Stone S."/>
            <person name="Stubbs M."/>
            <person name="Talamas J."/>
            <person name="Tchuinga P."/>
            <person name="Tenzing P."/>
            <person name="Tesfaye S."/>
            <person name="Theodore J."/>
            <person name="Thoulutsang Y."/>
            <person name="Topham K."/>
            <person name="Towey S."/>
            <person name="Tsamla T."/>
            <person name="Tsomo N."/>
            <person name="Vallee D."/>
            <person name="Vassiliev H."/>
            <person name="Venkataraman V."/>
            <person name="Vinson J."/>
            <person name="Vo A."/>
            <person name="Wade C."/>
            <person name="Wang S."/>
            <person name="Wangchuk T."/>
            <person name="Wangdi T."/>
            <person name="Whittaker C."/>
            <person name="Wilkinson J."/>
            <person name="Wu Y."/>
            <person name="Wyman D."/>
            <person name="Yadav S."/>
            <person name="Yang S."/>
            <person name="Yang X."/>
            <person name="Yeager S."/>
            <person name="Yee E."/>
            <person name="Young G."/>
            <person name="Zainoun J."/>
            <person name="Zembeck L."/>
            <person name="Zimmer A."/>
            <person name="Zody M."/>
            <person name="Lander E."/>
        </authorList>
    </citation>
    <scope>NUCLEOTIDE SEQUENCE [LARGE SCALE GENOMIC DNA]</scope>
</reference>
<evidence type="ECO:0000313" key="1">
    <source>
        <dbReference type="Ensembl" id="ENSCSAVP00000002772.1"/>
    </source>
</evidence>
<name>H2YBS4_CIOSA</name>
<reference evidence="1" key="3">
    <citation type="submission" date="2025-09" db="UniProtKB">
        <authorList>
            <consortium name="Ensembl"/>
        </authorList>
    </citation>
    <scope>IDENTIFICATION</scope>
</reference>
<dbReference type="Proteomes" id="UP000007875">
    <property type="component" value="Unassembled WGS sequence"/>
</dbReference>
<dbReference type="HOGENOM" id="CLU_1354207_0_0_1"/>
<sequence length="202" mass="22456">MMDASSSSDLASVNGKKNYAEKSLRVGGISGINSVEDGKAKFEKSKISSADTGDSGTTVAKRAPTNVITFPKLRDVSNDRHHVNLSTGRALIGRKVDCWLTFEEYEKLTSSPESTLRREKSIPNSFWPGHLLDKLRLCLTPSDNPTLPKCGAVRSRTTVFQPIQPHNVHRSNYGYNNNEITWPTSGNYVKYGNVDLRKVYHI</sequence>
<dbReference type="PANTHER" id="PTHR47225:SF1">
    <property type="entry name" value="EF-HAND CALCIUM-BINDING DOMAIN-CONTAINING PROTEIN 12"/>
    <property type="match status" value="1"/>
</dbReference>
<dbReference type="Ensembl" id="ENSCSAVT00000002815.1">
    <property type="protein sequence ID" value="ENSCSAVP00000002772.1"/>
    <property type="gene ID" value="ENSCSAVG00000001646.1"/>
</dbReference>
<dbReference type="PANTHER" id="PTHR47225">
    <property type="entry name" value="EF-HAND CALCIUM-BINDING DOMAIN-CONTAINING PROTEIN 12"/>
    <property type="match status" value="1"/>
</dbReference>
<evidence type="ECO:0000313" key="2">
    <source>
        <dbReference type="Proteomes" id="UP000007875"/>
    </source>
</evidence>
<protein>
    <submittedName>
        <fullName evidence="1">Uncharacterized protein</fullName>
    </submittedName>
</protein>
<dbReference type="InParanoid" id="H2YBS4"/>
<reference evidence="1" key="2">
    <citation type="submission" date="2025-08" db="UniProtKB">
        <authorList>
            <consortium name="Ensembl"/>
        </authorList>
    </citation>
    <scope>IDENTIFICATION</scope>
</reference>
<dbReference type="InterPro" id="IPR042847">
    <property type="entry name" value="EFC12"/>
</dbReference>
<accession>H2YBS4</accession>
<proteinExistence type="predicted"/>
<keyword evidence="2" id="KW-1185">Reference proteome</keyword>
<organism evidence="1 2">
    <name type="scientific">Ciona savignyi</name>
    <name type="common">Pacific transparent sea squirt</name>
    <dbReference type="NCBI Taxonomy" id="51511"/>
    <lineage>
        <taxon>Eukaryota</taxon>
        <taxon>Metazoa</taxon>
        <taxon>Chordata</taxon>
        <taxon>Tunicata</taxon>
        <taxon>Ascidiacea</taxon>
        <taxon>Phlebobranchia</taxon>
        <taxon>Cionidae</taxon>
        <taxon>Ciona</taxon>
    </lineage>
</organism>
<dbReference type="AlphaFoldDB" id="H2YBS4"/>